<dbReference type="PROSITE" id="PS50600">
    <property type="entry name" value="ULP_PROTEASE"/>
    <property type="match status" value="1"/>
</dbReference>
<dbReference type="SUPFAM" id="SSF54001">
    <property type="entry name" value="Cysteine proteinases"/>
    <property type="match status" value="1"/>
</dbReference>
<evidence type="ECO:0000256" key="3">
    <source>
        <dbReference type="ARBA" id="ARBA00022801"/>
    </source>
</evidence>
<sequence length="406" mass="45264">MWGATPHRLMCQFVAEMRRSAGLEETDSSVVPSAYAIDAFSFANKTLEDRELAHEQILDGEDEDEALLDEMRQPADASRQAFPSQPCSSLDARDGGTSEPLRDGEEPAHLRAGVAPTVGNNIRKARSMLYELNAGRELLEPETILTARQGVWSFDVRAATTLSPRTWLSCDVIDSYGALLKARLAARAALGHQDVIIATSFGFTALWPTGGLQDMWRTYPVRFHTEVQKVLLVRKDWVRGRQLPRLQALNAILLPLHLHSSHWALCHLDLRRKRLEYIDGLRDYLDRDLKSRLCHTLKVTLAVIDGRGADQISSRDDDLHGWVWRTWAPGVEVAEQTDGHSCGLLTLYNMASLALGYPMLLGMGAAASHANAHLNNQWRAQVLAEILEGELFHLPSSPPECSDHRV</sequence>
<dbReference type="GO" id="GO:0006508">
    <property type="term" value="P:proteolysis"/>
    <property type="evidence" value="ECO:0007669"/>
    <property type="project" value="UniProtKB-KW"/>
</dbReference>
<name>A0A8J6CC78_DIALT</name>
<proteinExistence type="inferred from homology"/>
<accession>A0A8J6CC78</accession>
<dbReference type="GO" id="GO:0008234">
    <property type="term" value="F:cysteine-type peptidase activity"/>
    <property type="evidence" value="ECO:0007669"/>
    <property type="project" value="InterPro"/>
</dbReference>
<organism evidence="6 7">
    <name type="scientific">Diacronema lutheri</name>
    <name type="common">Unicellular marine alga</name>
    <name type="synonym">Monochrysis lutheri</name>
    <dbReference type="NCBI Taxonomy" id="2081491"/>
    <lineage>
        <taxon>Eukaryota</taxon>
        <taxon>Haptista</taxon>
        <taxon>Haptophyta</taxon>
        <taxon>Pavlovophyceae</taxon>
        <taxon>Pavlovales</taxon>
        <taxon>Pavlovaceae</taxon>
        <taxon>Diacronema</taxon>
    </lineage>
</organism>
<evidence type="ECO:0000256" key="4">
    <source>
        <dbReference type="SAM" id="MobiDB-lite"/>
    </source>
</evidence>
<dbReference type="Gene3D" id="3.40.395.10">
    <property type="entry name" value="Adenoviral Proteinase, Chain A"/>
    <property type="match status" value="1"/>
</dbReference>
<gene>
    <name evidence="6" type="ORF">KFE25_000590</name>
</gene>
<dbReference type="OrthoDB" id="1939479at2759"/>
<feature type="compositionally biased region" description="Basic and acidic residues" evidence="4">
    <location>
        <begin position="91"/>
        <end position="109"/>
    </location>
</feature>
<evidence type="ECO:0000256" key="2">
    <source>
        <dbReference type="ARBA" id="ARBA00022670"/>
    </source>
</evidence>
<dbReference type="InterPro" id="IPR038765">
    <property type="entry name" value="Papain-like_cys_pep_sf"/>
</dbReference>
<dbReference type="AlphaFoldDB" id="A0A8J6CC78"/>
<keyword evidence="3" id="KW-0378">Hydrolase</keyword>
<feature type="region of interest" description="Disordered" evidence="4">
    <location>
        <begin position="73"/>
        <end position="114"/>
    </location>
</feature>
<dbReference type="EMBL" id="JAGTXO010000006">
    <property type="protein sequence ID" value="KAG8467274.1"/>
    <property type="molecule type" value="Genomic_DNA"/>
</dbReference>
<comment type="caution">
    <text evidence="6">The sequence shown here is derived from an EMBL/GenBank/DDBJ whole genome shotgun (WGS) entry which is preliminary data.</text>
</comment>
<keyword evidence="2" id="KW-0645">Protease</keyword>
<keyword evidence="7" id="KW-1185">Reference proteome</keyword>
<evidence type="ECO:0000313" key="6">
    <source>
        <dbReference type="EMBL" id="KAG8467274.1"/>
    </source>
</evidence>
<comment type="similarity">
    <text evidence="1">Belongs to the peptidase C48 family.</text>
</comment>
<protein>
    <recommendedName>
        <fullName evidence="5">Ubiquitin-like protease family profile domain-containing protein</fullName>
    </recommendedName>
</protein>
<feature type="domain" description="Ubiquitin-like protease family profile" evidence="5">
    <location>
        <begin position="152"/>
        <end position="353"/>
    </location>
</feature>
<evidence type="ECO:0000313" key="7">
    <source>
        <dbReference type="Proteomes" id="UP000751190"/>
    </source>
</evidence>
<dbReference type="InterPro" id="IPR003653">
    <property type="entry name" value="Peptidase_C48_C"/>
</dbReference>
<dbReference type="Pfam" id="PF02902">
    <property type="entry name" value="Peptidase_C48"/>
    <property type="match status" value="1"/>
</dbReference>
<evidence type="ECO:0000259" key="5">
    <source>
        <dbReference type="PROSITE" id="PS50600"/>
    </source>
</evidence>
<dbReference type="Proteomes" id="UP000751190">
    <property type="component" value="Unassembled WGS sequence"/>
</dbReference>
<reference evidence="6" key="1">
    <citation type="submission" date="2021-05" db="EMBL/GenBank/DDBJ databases">
        <title>The genome of the haptophyte Pavlova lutheri (Diacronema luteri, Pavlovales) - a model for lipid biosynthesis in eukaryotic algae.</title>
        <authorList>
            <person name="Hulatt C.J."/>
            <person name="Posewitz M.C."/>
        </authorList>
    </citation>
    <scope>NUCLEOTIDE SEQUENCE</scope>
    <source>
        <strain evidence="6">NIVA-4/92</strain>
    </source>
</reference>
<evidence type="ECO:0000256" key="1">
    <source>
        <dbReference type="ARBA" id="ARBA00005234"/>
    </source>
</evidence>